<evidence type="ECO:0000256" key="4">
    <source>
        <dbReference type="PROSITE-ProRule" id="PRU00433"/>
    </source>
</evidence>
<keyword evidence="2 4" id="KW-0479">Metal-binding</keyword>
<gene>
    <name evidence="7" type="ORF">C5615_29705</name>
</gene>
<dbReference type="GO" id="GO:0009055">
    <property type="term" value="F:electron transfer activity"/>
    <property type="evidence" value="ECO:0007669"/>
    <property type="project" value="InterPro"/>
</dbReference>
<evidence type="ECO:0000313" key="8">
    <source>
        <dbReference type="Proteomes" id="UP000238206"/>
    </source>
</evidence>
<evidence type="ECO:0000256" key="1">
    <source>
        <dbReference type="ARBA" id="ARBA00022617"/>
    </source>
</evidence>
<dbReference type="AlphaFoldDB" id="A0A2S8IFB1"/>
<protein>
    <submittedName>
        <fullName evidence="7">Cytochrome C</fullName>
    </submittedName>
</protein>
<dbReference type="PROSITE" id="PS51257">
    <property type="entry name" value="PROKAR_LIPOPROTEIN"/>
    <property type="match status" value="1"/>
</dbReference>
<keyword evidence="3 4" id="KW-0408">Iron</keyword>
<feature type="signal peptide" evidence="5">
    <location>
        <begin position="1"/>
        <end position="29"/>
    </location>
</feature>
<dbReference type="Proteomes" id="UP000238206">
    <property type="component" value="Unassembled WGS sequence"/>
</dbReference>
<evidence type="ECO:0000256" key="3">
    <source>
        <dbReference type="ARBA" id="ARBA00023004"/>
    </source>
</evidence>
<dbReference type="InterPro" id="IPR009056">
    <property type="entry name" value="Cyt_c-like_dom"/>
</dbReference>
<accession>A0A2S8IFB1</accession>
<dbReference type="Gene3D" id="1.10.760.10">
    <property type="entry name" value="Cytochrome c-like domain"/>
    <property type="match status" value="1"/>
</dbReference>
<dbReference type="EMBL" id="PUIQ01000048">
    <property type="protein sequence ID" value="PQP13092.1"/>
    <property type="molecule type" value="Genomic_DNA"/>
</dbReference>
<dbReference type="InterPro" id="IPR036909">
    <property type="entry name" value="Cyt_c-like_dom_sf"/>
</dbReference>
<keyword evidence="5" id="KW-0732">Signal</keyword>
<name>A0A2S8IFB1_BURCE</name>
<evidence type="ECO:0000259" key="6">
    <source>
        <dbReference type="PROSITE" id="PS51007"/>
    </source>
</evidence>
<feature type="chain" id="PRO_5015621456" evidence="5">
    <location>
        <begin position="30"/>
        <end position="138"/>
    </location>
</feature>
<dbReference type="InterPro" id="IPR015170">
    <property type="entry name" value="DUF1924_SHP"/>
</dbReference>
<dbReference type="SUPFAM" id="SSF46626">
    <property type="entry name" value="Cytochrome c"/>
    <property type="match status" value="1"/>
</dbReference>
<dbReference type="RefSeq" id="WP_105392920.1">
    <property type="nucleotide sequence ID" value="NZ_PUIQ01000048.1"/>
</dbReference>
<evidence type="ECO:0000256" key="5">
    <source>
        <dbReference type="SAM" id="SignalP"/>
    </source>
</evidence>
<comment type="caution">
    <text evidence="7">The sequence shown here is derived from an EMBL/GenBank/DDBJ whole genome shotgun (WGS) entry which is preliminary data.</text>
</comment>
<sequence>MRISRSIGALCYPCVSVSMLLAAVACAYAETSARLLDGYTAQAGTSAMPSRGQQFFTSRHGRDWSCATCHGGTPTGPGRHVVTGKTIEPLAPAFNPARFTDAARTEKWFRRNCKDVVGRECTAAEKADVLSWLMSLKP</sequence>
<organism evidence="7 8">
    <name type="scientific">Burkholderia cepacia</name>
    <name type="common">Pseudomonas cepacia</name>
    <dbReference type="NCBI Taxonomy" id="292"/>
    <lineage>
        <taxon>Bacteria</taxon>
        <taxon>Pseudomonadati</taxon>
        <taxon>Pseudomonadota</taxon>
        <taxon>Betaproteobacteria</taxon>
        <taxon>Burkholderiales</taxon>
        <taxon>Burkholderiaceae</taxon>
        <taxon>Burkholderia</taxon>
        <taxon>Burkholderia cepacia complex</taxon>
    </lineage>
</organism>
<evidence type="ECO:0000313" key="7">
    <source>
        <dbReference type="EMBL" id="PQP13092.1"/>
    </source>
</evidence>
<reference evidence="7 8" key="1">
    <citation type="submission" date="2018-02" db="EMBL/GenBank/DDBJ databases">
        <title>Draft genome sequencing of Burkholderia cepacia Y14-15.</title>
        <authorList>
            <person name="Zheng B.-X."/>
        </authorList>
    </citation>
    <scope>NUCLEOTIDE SEQUENCE [LARGE SCALE GENOMIC DNA]</scope>
    <source>
        <strain evidence="7 8">Y14-15</strain>
    </source>
</reference>
<dbReference type="PROSITE" id="PS51007">
    <property type="entry name" value="CYTC"/>
    <property type="match status" value="1"/>
</dbReference>
<dbReference type="GO" id="GO:0020037">
    <property type="term" value="F:heme binding"/>
    <property type="evidence" value="ECO:0007669"/>
    <property type="project" value="InterPro"/>
</dbReference>
<keyword evidence="1 4" id="KW-0349">Heme</keyword>
<dbReference type="GO" id="GO:0046872">
    <property type="term" value="F:metal ion binding"/>
    <property type="evidence" value="ECO:0007669"/>
    <property type="project" value="UniProtKB-KW"/>
</dbReference>
<dbReference type="Pfam" id="PF09086">
    <property type="entry name" value="DUF1924"/>
    <property type="match status" value="1"/>
</dbReference>
<feature type="domain" description="Cytochrome c" evidence="6">
    <location>
        <begin position="47"/>
        <end position="137"/>
    </location>
</feature>
<evidence type="ECO:0000256" key="2">
    <source>
        <dbReference type="ARBA" id="ARBA00022723"/>
    </source>
</evidence>
<proteinExistence type="predicted"/>